<keyword evidence="2" id="KW-0479">Metal-binding</keyword>
<sequence length="311" mass="32847">MTATLLLGLYLVVAAVPVPLMLRRARWAVRAPRIAIVVWLGLIISSLGGAVLLGCEVTEGVFGSGLWTCCRELLDTAVFTKAEVATAGVTVLLMFGLPARVLAVLLWDVLSLRRRQLRLVEALDMLGRPVRALGGGALVIDHECPAAYCVAARGGRVVLTAAALRALPQAELSAVVAHERAHLEGRHYLLTTAAASFGRALPRIPLFTSAGPAVARLAEMAADDAAARGVRSEVVARGLALLVEAGAGHRNALSTSVLQVSADHVAERINRLLDMRRRAEERRSVVSGATCLVGLVVLPALVIVTTAGFWC</sequence>
<evidence type="ECO:0000256" key="6">
    <source>
        <dbReference type="RuleBase" id="RU003983"/>
    </source>
</evidence>
<protein>
    <submittedName>
        <fullName evidence="9">M56 family metallopeptidase</fullName>
    </submittedName>
</protein>
<keyword evidence="4 6" id="KW-0862">Zinc</keyword>
<keyword evidence="7" id="KW-1133">Transmembrane helix</keyword>
<comment type="cofactor">
    <cofactor evidence="6">
        <name>Zn(2+)</name>
        <dbReference type="ChEBI" id="CHEBI:29105"/>
    </cofactor>
    <text evidence="6">Binds 1 zinc ion per subunit.</text>
</comment>
<keyword evidence="7" id="KW-0472">Membrane</keyword>
<name>A0ABV2W238_9ACTN</name>
<feature type="transmembrane region" description="Helical" evidence="7">
    <location>
        <begin position="84"/>
        <end position="110"/>
    </location>
</feature>
<dbReference type="EMBL" id="JBEXZR010000006">
    <property type="protein sequence ID" value="MEU0707600.1"/>
    <property type="molecule type" value="Genomic_DNA"/>
</dbReference>
<proteinExistence type="inferred from homology"/>
<dbReference type="PANTHER" id="PTHR34978">
    <property type="entry name" value="POSSIBLE SENSOR-TRANSDUCER PROTEIN BLAR"/>
    <property type="match status" value="1"/>
</dbReference>
<evidence type="ECO:0000256" key="1">
    <source>
        <dbReference type="ARBA" id="ARBA00022670"/>
    </source>
</evidence>
<dbReference type="Proteomes" id="UP001550378">
    <property type="component" value="Unassembled WGS sequence"/>
</dbReference>
<feature type="transmembrane region" description="Helical" evidence="7">
    <location>
        <begin position="6"/>
        <end position="22"/>
    </location>
</feature>
<keyword evidence="7" id="KW-0812">Transmembrane</keyword>
<evidence type="ECO:0000256" key="2">
    <source>
        <dbReference type="ARBA" id="ARBA00022723"/>
    </source>
</evidence>
<evidence type="ECO:0000256" key="5">
    <source>
        <dbReference type="ARBA" id="ARBA00023049"/>
    </source>
</evidence>
<keyword evidence="5 6" id="KW-0482">Metalloprotease</keyword>
<organism evidence="9 10">
    <name type="scientific">Streptomyces lavendulocolor</name>
    <dbReference type="NCBI Taxonomy" id="67316"/>
    <lineage>
        <taxon>Bacteria</taxon>
        <taxon>Bacillati</taxon>
        <taxon>Actinomycetota</taxon>
        <taxon>Actinomycetes</taxon>
        <taxon>Kitasatosporales</taxon>
        <taxon>Streptomycetaceae</taxon>
        <taxon>Streptomyces</taxon>
    </lineage>
</organism>
<comment type="similarity">
    <text evidence="6">Belongs to the peptidase M48 family.</text>
</comment>
<evidence type="ECO:0000256" key="3">
    <source>
        <dbReference type="ARBA" id="ARBA00022801"/>
    </source>
</evidence>
<feature type="transmembrane region" description="Helical" evidence="7">
    <location>
        <begin position="34"/>
        <end position="54"/>
    </location>
</feature>
<accession>A0ABV2W238</accession>
<evidence type="ECO:0000256" key="4">
    <source>
        <dbReference type="ARBA" id="ARBA00022833"/>
    </source>
</evidence>
<dbReference type="InterPro" id="IPR052173">
    <property type="entry name" value="Beta-lactam_resp_regulator"/>
</dbReference>
<evidence type="ECO:0000313" key="10">
    <source>
        <dbReference type="Proteomes" id="UP001550378"/>
    </source>
</evidence>
<keyword evidence="1 6" id="KW-0645">Protease</keyword>
<dbReference type="InterPro" id="IPR001915">
    <property type="entry name" value="Peptidase_M48"/>
</dbReference>
<dbReference type="Gene3D" id="3.30.2010.10">
    <property type="entry name" value="Metalloproteases ('zincins'), catalytic domain"/>
    <property type="match status" value="1"/>
</dbReference>
<gene>
    <name evidence="9" type="ORF">ABZ508_09510</name>
</gene>
<dbReference type="RefSeq" id="WP_189906321.1">
    <property type="nucleotide sequence ID" value="NZ_JBEXZO010000054.1"/>
</dbReference>
<evidence type="ECO:0000313" key="9">
    <source>
        <dbReference type="EMBL" id="MEU0707600.1"/>
    </source>
</evidence>
<keyword evidence="10" id="KW-1185">Reference proteome</keyword>
<keyword evidence="3 6" id="KW-0378">Hydrolase</keyword>
<evidence type="ECO:0000256" key="7">
    <source>
        <dbReference type="SAM" id="Phobius"/>
    </source>
</evidence>
<dbReference type="PANTHER" id="PTHR34978:SF3">
    <property type="entry name" value="SLR0241 PROTEIN"/>
    <property type="match status" value="1"/>
</dbReference>
<comment type="caution">
    <text evidence="9">The sequence shown here is derived from an EMBL/GenBank/DDBJ whole genome shotgun (WGS) entry which is preliminary data.</text>
</comment>
<reference evidence="9 10" key="1">
    <citation type="submission" date="2024-06" db="EMBL/GenBank/DDBJ databases">
        <title>The Natural Products Discovery Center: Release of the First 8490 Sequenced Strains for Exploring Actinobacteria Biosynthetic Diversity.</title>
        <authorList>
            <person name="Kalkreuter E."/>
            <person name="Kautsar S.A."/>
            <person name="Yang D."/>
            <person name="Bader C.D."/>
            <person name="Teijaro C.N."/>
            <person name="Fluegel L."/>
            <person name="Davis C.M."/>
            <person name="Simpson J.R."/>
            <person name="Lauterbach L."/>
            <person name="Steele A.D."/>
            <person name="Gui C."/>
            <person name="Meng S."/>
            <person name="Li G."/>
            <person name="Viehrig K."/>
            <person name="Ye F."/>
            <person name="Su P."/>
            <person name="Kiefer A.F."/>
            <person name="Nichols A."/>
            <person name="Cepeda A.J."/>
            <person name="Yan W."/>
            <person name="Fan B."/>
            <person name="Jiang Y."/>
            <person name="Adhikari A."/>
            <person name="Zheng C.-J."/>
            <person name="Schuster L."/>
            <person name="Cowan T.M."/>
            <person name="Smanski M.J."/>
            <person name="Chevrette M.G."/>
            <person name="De Carvalho L.P.S."/>
            <person name="Shen B."/>
        </authorList>
    </citation>
    <scope>NUCLEOTIDE SEQUENCE [LARGE SCALE GENOMIC DNA]</scope>
    <source>
        <strain evidence="9 10">NPDC006337</strain>
    </source>
</reference>
<feature type="domain" description="Peptidase M48" evidence="8">
    <location>
        <begin position="139"/>
        <end position="199"/>
    </location>
</feature>
<dbReference type="CDD" id="cd07326">
    <property type="entry name" value="M56_BlaR1_MecR1_like"/>
    <property type="match status" value="1"/>
</dbReference>
<evidence type="ECO:0000259" key="8">
    <source>
        <dbReference type="Pfam" id="PF01435"/>
    </source>
</evidence>
<feature type="transmembrane region" description="Helical" evidence="7">
    <location>
        <begin position="285"/>
        <end position="310"/>
    </location>
</feature>
<dbReference type="Pfam" id="PF01435">
    <property type="entry name" value="Peptidase_M48"/>
    <property type="match status" value="1"/>
</dbReference>